<dbReference type="AlphaFoldDB" id="M6C9V8"/>
<feature type="region of interest" description="Disordered" evidence="1">
    <location>
        <begin position="36"/>
        <end position="116"/>
    </location>
</feature>
<feature type="compositionally biased region" description="Basic and acidic residues" evidence="1">
    <location>
        <begin position="1"/>
        <end position="11"/>
    </location>
</feature>
<feature type="compositionally biased region" description="Polar residues" evidence="1">
    <location>
        <begin position="107"/>
        <end position="116"/>
    </location>
</feature>
<comment type="caution">
    <text evidence="2">The sequence shown here is derived from an EMBL/GenBank/DDBJ whole genome shotgun (WGS) entry which is preliminary data.</text>
</comment>
<name>M6C9V8_LEPBO</name>
<accession>M6C9V8</accession>
<protein>
    <submittedName>
        <fullName evidence="2">Uncharacterized protein</fullName>
    </submittedName>
</protein>
<dbReference type="PATRIC" id="fig|1218567.3.peg.1357"/>
<feature type="compositionally biased region" description="Basic residues" evidence="1">
    <location>
        <begin position="87"/>
        <end position="106"/>
    </location>
</feature>
<organism evidence="2 3">
    <name type="scientific">Leptospira borgpetersenii serovar Hardjo-bovis str. Sponselee</name>
    <dbReference type="NCBI Taxonomy" id="1303729"/>
    <lineage>
        <taxon>Bacteria</taxon>
        <taxon>Pseudomonadati</taxon>
        <taxon>Spirochaetota</taxon>
        <taxon>Spirochaetia</taxon>
        <taxon>Leptospirales</taxon>
        <taxon>Leptospiraceae</taxon>
        <taxon>Leptospira</taxon>
    </lineage>
</organism>
<dbReference type="EMBL" id="ANMU01000055">
    <property type="protein sequence ID" value="EMJ83020.1"/>
    <property type="molecule type" value="Genomic_DNA"/>
</dbReference>
<feature type="region of interest" description="Disordered" evidence="1">
    <location>
        <begin position="1"/>
        <end position="23"/>
    </location>
</feature>
<dbReference type="Proteomes" id="UP000011873">
    <property type="component" value="Unassembled WGS sequence"/>
</dbReference>
<evidence type="ECO:0000256" key="1">
    <source>
        <dbReference type="SAM" id="MobiDB-lite"/>
    </source>
</evidence>
<evidence type="ECO:0000313" key="3">
    <source>
        <dbReference type="Proteomes" id="UP000011873"/>
    </source>
</evidence>
<reference evidence="2 3" key="1">
    <citation type="submission" date="2013-01" db="EMBL/GenBank/DDBJ databases">
        <authorList>
            <person name="Harkins D.M."/>
            <person name="Durkin A.S."/>
            <person name="Brinkac L.M."/>
            <person name="Haft D.H."/>
            <person name="Selengut J.D."/>
            <person name="Sanka R."/>
            <person name="DePew J."/>
            <person name="Purushe J."/>
            <person name="Galloway R.L."/>
            <person name="Vinetz J.M."/>
            <person name="Sutton G.G."/>
            <person name="Nierman W.C."/>
            <person name="Fouts D.E."/>
        </authorList>
    </citation>
    <scope>NUCLEOTIDE SEQUENCE [LARGE SCALE GENOMIC DNA]</scope>
    <source>
        <strain evidence="2 3">Sponselee CDC</strain>
    </source>
</reference>
<proteinExistence type="predicted"/>
<gene>
    <name evidence="2" type="ORF">LEP1GSC016_2007</name>
</gene>
<evidence type="ECO:0000313" key="2">
    <source>
        <dbReference type="EMBL" id="EMJ83020.1"/>
    </source>
</evidence>
<sequence>MRSRSKLEPVSESRPSAAVVGQKRLSFFSVRNSVSNRDILPPSYQSPGKTRRSFLFVGDPTTPKRSSSERSRGSSHKLKNSASKIRMSSHKSGRKQSSRGSSHKFPHSQQNPSRNSIRPFFVSDIILLFSHRYLTFPQTQDTKRSVFYD</sequence>